<dbReference type="AlphaFoldDB" id="A0A2K1K811"/>
<reference evidence="5 7" key="2">
    <citation type="journal article" date="2018" name="Plant J.">
        <title>The Physcomitrella patens chromosome-scale assembly reveals moss genome structure and evolution.</title>
        <authorList>
            <person name="Lang D."/>
            <person name="Ullrich K.K."/>
            <person name="Murat F."/>
            <person name="Fuchs J."/>
            <person name="Jenkins J."/>
            <person name="Haas F.B."/>
            <person name="Piednoel M."/>
            <person name="Gundlach H."/>
            <person name="Van Bel M."/>
            <person name="Meyberg R."/>
            <person name="Vives C."/>
            <person name="Morata J."/>
            <person name="Symeonidi A."/>
            <person name="Hiss M."/>
            <person name="Muchero W."/>
            <person name="Kamisugi Y."/>
            <person name="Saleh O."/>
            <person name="Blanc G."/>
            <person name="Decker E.L."/>
            <person name="van Gessel N."/>
            <person name="Grimwood J."/>
            <person name="Hayes R.D."/>
            <person name="Graham S.W."/>
            <person name="Gunter L.E."/>
            <person name="McDaniel S.F."/>
            <person name="Hoernstein S.N.W."/>
            <person name="Larsson A."/>
            <person name="Li F.W."/>
            <person name="Perroud P.F."/>
            <person name="Phillips J."/>
            <person name="Ranjan P."/>
            <person name="Rokshar D.S."/>
            <person name="Rothfels C.J."/>
            <person name="Schneider L."/>
            <person name="Shu S."/>
            <person name="Stevenson D.W."/>
            <person name="Thummler F."/>
            <person name="Tillich M."/>
            <person name="Villarreal Aguilar J.C."/>
            <person name="Widiez T."/>
            <person name="Wong G.K."/>
            <person name="Wymore A."/>
            <person name="Zhang Y."/>
            <person name="Zimmer A.D."/>
            <person name="Quatrano R.S."/>
            <person name="Mayer K.F.X."/>
            <person name="Goodstein D."/>
            <person name="Casacuberta J.M."/>
            <person name="Vandepoele K."/>
            <person name="Reski R."/>
            <person name="Cuming A.C."/>
            <person name="Tuskan G.A."/>
            <person name="Maumus F."/>
            <person name="Salse J."/>
            <person name="Schmutz J."/>
            <person name="Rensing S.A."/>
        </authorList>
    </citation>
    <scope>NUCLEOTIDE SEQUENCE [LARGE SCALE GENOMIC DNA]</scope>
    <source>
        <strain evidence="6 7">cv. Gransden 2004</strain>
    </source>
</reference>
<keyword evidence="3" id="KW-0472">Membrane</keyword>
<dbReference type="RefSeq" id="XP_024381905.1">
    <property type="nucleotide sequence ID" value="XM_024526137.2"/>
</dbReference>
<evidence type="ECO:0000313" key="7">
    <source>
        <dbReference type="Proteomes" id="UP000006727"/>
    </source>
</evidence>
<dbReference type="PANTHER" id="PTHR33538">
    <property type="entry name" value="PROTEIN GAMETE EXPRESSED 1"/>
    <property type="match status" value="1"/>
</dbReference>
<keyword evidence="3" id="KW-1133">Transmembrane helix</keyword>
<evidence type="ECO:0000256" key="3">
    <source>
        <dbReference type="SAM" id="Phobius"/>
    </source>
</evidence>
<keyword evidence="1" id="KW-0175">Coiled coil</keyword>
<dbReference type="STRING" id="3218.A0A2K1K811"/>
<evidence type="ECO:0000313" key="6">
    <source>
        <dbReference type="EnsemblPlants" id="Pp3c8_19560V3.1"/>
    </source>
</evidence>
<dbReference type="PaxDb" id="3218-PP1S122_53V6.1"/>
<dbReference type="GeneID" id="112285376"/>
<reference evidence="6" key="3">
    <citation type="submission" date="2020-12" db="UniProtKB">
        <authorList>
            <consortium name="EnsemblPlants"/>
        </authorList>
    </citation>
    <scope>IDENTIFICATION</scope>
</reference>
<accession>A0A2K1K811</accession>
<dbReference type="Proteomes" id="UP000006727">
    <property type="component" value="Chromosome 8"/>
</dbReference>
<dbReference type="KEGG" id="ppp:112285376"/>
<organism evidence="5">
    <name type="scientific">Physcomitrium patens</name>
    <name type="common">Spreading-leaved earth moss</name>
    <name type="synonym">Physcomitrella patens</name>
    <dbReference type="NCBI Taxonomy" id="3218"/>
    <lineage>
        <taxon>Eukaryota</taxon>
        <taxon>Viridiplantae</taxon>
        <taxon>Streptophyta</taxon>
        <taxon>Embryophyta</taxon>
        <taxon>Bryophyta</taxon>
        <taxon>Bryophytina</taxon>
        <taxon>Bryopsida</taxon>
        <taxon>Funariidae</taxon>
        <taxon>Funariales</taxon>
        <taxon>Funariaceae</taxon>
        <taxon>Physcomitrium</taxon>
    </lineage>
</organism>
<evidence type="ECO:0008006" key="8">
    <source>
        <dbReference type="Google" id="ProtNLM"/>
    </source>
</evidence>
<feature type="compositionally biased region" description="Polar residues" evidence="2">
    <location>
        <begin position="754"/>
        <end position="776"/>
    </location>
</feature>
<feature type="region of interest" description="Disordered" evidence="2">
    <location>
        <begin position="726"/>
        <end position="776"/>
    </location>
</feature>
<gene>
    <name evidence="6" type="primary">LOC112285376</name>
    <name evidence="5" type="ORF">PHYPA_011810</name>
</gene>
<reference evidence="5 7" key="1">
    <citation type="journal article" date="2008" name="Science">
        <title>The Physcomitrella genome reveals evolutionary insights into the conquest of land by plants.</title>
        <authorList>
            <person name="Rensing S."/>
            <person name="Lang D."/>
            <person name="Zimmer A."/>
            <person name="Terry A."/>
            <person name="Salamov A."/>
            <person name="Shapiro H."/>
            <person name="Nishiyama T."/>
            <person name="Perroud P.-F."/>
            <person name="Lindquist E."/>
            <person name="Kamisugi Y."/>
            <person name="Tanahashi T."/>
            <person name="Sakakibara K."/>
            <person name="Fujita T."/>
            <person name="Oishi K."/>
            <person name="Shin-I T."/>
            <person name="Kuroki Y."/>
            <person name="Toyoda A."/>
            <person name="Suzuki Y."/>
            <person name="Hashimoto A."/>
            <person name="Yamaguchi K."/>
            <person name="Sugano A."/>
            <person name="Kohara Y."/>
            <person name="Fujiyama A."/>
            <person name="Anterola A."/>
            <person name="Aoki S."/>
            <person name="Ashton N."/>
            <person name="Barbazuk W.B."/>
            <person name="Barker E."/>
            <person name="Bennetzen J."/>
            <person name="Bezanilla M."/>
            <person name="Blankenship R."/>
            <person name="Cho S.H."/>
            <person name="Dutcher S."/>
            <person name="Estelle M."/>
            <person name="Fawcett J.A."/>
            <person name="Gundlach H."/>
            <person name="Hanada K."/>
            <person name="Heyl A."/>
            <person name="Hicks K.A."/>
            <person name="Hugh J."/>
            <person name="Lohr M."/>
            <person name="Mayer K."/>
            <person name="Melkozernov A."/>
            <person name="Murata T."/>
            <person name="Nelson D."/>
            <person name="Pils B."/>
            <person name="Prigge M."/>
            <person name="Reiss B."/>
            <person name="Renner T."/>
            <person name="Rombauts S."/>
            <person name="Rushton P."/>
            <person name="Sanderfoot A."/>
            <person name="Schween G."/>
            <person name="Shiu S.-H."/>
            <person name="Stueber K."/>
            <person name="Theodoulou F.L."/>
            <person name="Tu H."/>
            <person name="Van de Peer Y."/>
            <person name="Verrier P.J."/>
            <person name="Waters E."/>
            <person name="Wood A."/>
            <person name="Yang L."/>
            <person name="Cove D."/>
            <person name="Cuming A."/>
            <person name="Hasebe M."/>
            <person name="Lucas S."/>
            <person name="Mishler D.B."/>
            <person name="Reski R."/>
            <person name="Grigoriev I."/>
            <person name="Quatrano R.S."/>
            <person name="Boore J.L."/>
        </authorList>
    </citation>
    <scope>NUCLEOTIDE SEQUENCE [LARGE SCALE GENOMIC DNA]</scope>
    <source>
        <strain evidence="6 7">cv. Gransden 2004</strain>
    </source>
</reference>
<keyword evidence="3" id="KW-0812">Transmembrane</keyword>
<keyword evidence="7" id="KW-1185">Reference proteome</keyword>
<keyword evidence="4" id="KW-0732">Signal</keyword>
<dbReference type="EMBL" id="ABEU02000008">
    <property type="protein sequence ID" value="PNR49913.1"/>
    <property type="molecule type" value="Genomic_DNA"/>
</dbReference>
<evidence type="ECO:0000256" key="1">
    <source>
        <dbReference type="SAM" id="Coils"/>
    </source>
</evidence>
<dbReference type="Gramene" id="Pp3c8_19560V3.1">
    <property type="protein sequence ID" value="Pp3c8_19560V3.1"/>
    <property type="gene ID" value="Pp3c8_19560"/>
</dbReference>
<evidence type="ECO:0000256" key="2">
    <source>
        <dbReference type="SAM" id="MobiDB-lite"/>
    </source>
</evidence>
<dbReference type="FunCoup" id="A0A2K1K811">
    <property type="interactions" value="10"/>
</dbReference>
<name>A0A2K1K811_PHYPA</name>
<dbReference type="EnsemblPlants" id="Pp3c8_19560V3.1">
    <property type="protein sequence ID" value="Pp3c8_19560V3.1"/>
    <property type="gene ID" value="Pp3c8_19560"/>
</dbReference>
<feature type="transmembrane region" description="Helical" evidence="3">
    <location>
        <begin position="544"/>
        <end position="561"/>
    </location>
</feature>
<dbReference type="OrthoDB" id="377549at2759"/>
<feature type="signal peptide" evidence="4">
    <location>
        <begin position="1"/>
        <end position="30"/>
    </location>
</feature>
<dbReference type="PANTHER" id="PTHR33538:SF2">
    <property type="entry name" value="PROTEIN GAMETE EXPRESSED 1"/>
    <property type="match status" value="1"/>
</dbReference>
<feature type="transmembrane region" description="Helical" evidence="3">
    <location>
        <begin position="581"/>
        <end position="599"/>
    </location>
</feature>
<protein>
    <recommendedName>
        <fullName evidence="8">Protein GAMETE EXPRESSED 1</fullName>
    </recommendedName>
</protein>
<evidence type="ECO:0000256" key="4">
    <source>
        <dbReference type="SAM" id="SignalP"/>
    </source>
</evidence>
<feature type="coiled-coil region" evidence="1">
    <location>
        <begin position="432"/>
        <end position="459"/>
    </location>
</feature>
<evidence type="ECO:0000313" key="5">
    <source>
        <dbReference type="EMBL" id="PNR49913.1"/>
    </source>
</evidence>
<proteinExistence type="predicted"/>
<feature type="chain" id="PRO_5043158248" description="Protein GAMETE EXPRESSED 1" evidence="4">
    <location>
        <begin position="31"/>
        <end position="776"/>
    </location>
</feature>
<dbReference type="InterPro" id="IPR040346">
    <property type="entry name" value="GEX1/Brambleberry"/>
</dbReference>
<feature type="transmembrane region" description="Helical" evidence="3">
    <location>
        <begin position="515"/>
        <end position="532"/>
    </location>
</feature>
<sequence>MVSSCNRFMKIWKLFIVFTLIFSHPSTSEANLWNWLPLGPAAVHSEPPLQDRQRSGSRPTDLAKFDIESGVFLSSSRGKDLVEKARHQTAKHSCWHNAYSDLLSSCREILKEEEKKARLAMRLTNCFLKVSERDAIHCPDSVPISKCTSGLSDHINSIFLAFFIDAASMCHHLQSEAFKQETEHVINELKGSAHWVEDQLKTMESQTSTIVKQNEDVIAEQKLLQTKMQEHSNQLVQEYHRLHSELRERVKDGFSDLSFATKEVHAQLQGVGSLQKEMSFHQKEILDQQKDMSDHQRTLANSLSVEFATLHEKTHEISASMSEEFLSLHQKTHVISDSLGSLQEKSHVIADSLVREFSSLHKESQKITESLTAEFSSLHERSHQLAESLTAEFSSLHDVTHEIDNGVQRSLTGQKALLDGQVQAELGLYNLKELQENALEESRAAVLALTREAKMHQQEFLAWQTKLQMMHEQLTSGSNAMLEAQESFVSKQTAVFASLERLFSLHNAILLESRALKTFLFYFATSIFVYMSTSAKQTCSARPLLYCGLVLTFAVELWILRCQKIAARGLHQILSSLIYPRWTYGITTVALLMYSVFTYRDYSTMSYEILLDLQERLKGLPSTSPAAYEEIYHQTATPVSKISRSNDSYERMLAKKIVRRARACRSNLITWLRTSWISSAVCKQEPLPTSPDGALDALTQRLDDGCEDPDYKPPLDLDTIPLDLDTIPMDSDTPPLASPTHSYNLRPRRRSRVGSETVSSLRFESADSYTKSTPKL</sequence>